<dbReference type="Pfam" id="PF05504">
    <property type="entry name" value="Spore_GerAC"/>
    <property type="match status" value="1"/>
</dbReference>
<evidence type="ECO:0000256" key="1">
    <source>
        <dbReference type="ARBA" id="ARBA00004635"/>
    </source>
</evidence>
<evidence type="ECO:0000313" key="12">
    <source>
        <dbReference type="Proteomes" id="UP000673394"/>
    </source>
</evidence>
<dbReference type="NCBIfam" id="TIGR02887">
    <property type="entry name" value="spore_ger_x_C"/>
    <property type="match status" value="1"/>
</dbReference>
<reference evidence="11 12" key="1">
    <citation type="submission" date="2021-04" db="EMBL/GenBank/DDBJ databases">
        <title>Paenibacillus sp. DLE-14 whole genome sequence.</title>
        <authorList>
            <person name="Ham Y.J."/>
        </authorList>
    </citation>
    <scope>NUCLEOTIDE SEQUENCE [LARGE SCALE GENOMIC DNA]</scope>
    <source>
        <strain evidence="11 12">DLE-14</strain>
    </source>
</reference>
<evidence type="ECO:0000259" key="10">
    <source>
        <dbReference type="Pfam" id="PF25198"/>
    </source>
</evidence>
<keyword evidence="7" id="KW-0449">Lipoprotein</keyword>
<dbReference type="PANTHER" id="PTHR35789">
    <property type="entry name" value="SPORE GERMINATION PROTEIN B3"/>
    <property type="match status" value="1"/>
</dbReference>
<dbReference type="RefSeq" id="WP_210658180.1">
    <property type="nucleotide sequence ID" value="NZ_JAGKSP010000003.1"/>
</dbReference>
<dbReference type="Gene3D" id="3.30.300.210">
    <property type="entry name" value="Nutrient germinant receptor protein C, domain 3"/>
    <property type="match status" value="1"/>
</dbReference>
<comment type="subcellular location">
    <subcellularLocation>
        <location evidence="1">Membrane</location>
        <topology evidence="1">Lipid-anchor</topology>
    </subcellularLocation>
</comment>
<dbReference type="InterPro" id="IPR057336">
    <property type="entry name" value="GerAC_N"/>
</dbReference>
<protein>
    <submittedName>
        <fullName evidence="11">Ger(X)C family spore germination protein</fullName>
    </submittedName>
</protein>
<evidence type="ECO:0000256" key="6">
    <source>
        <dbReference type="ARBA" id="ARBA00023139"/>
    </source>
</evidence>
<gene>
    <name evidence="11" type="ORF">I8J30_11040</name>
</gene>
<evidence type="ECO:0000256" key="7">
    <source>
        <dbReference type="ARBA" id="ARBA00023288"/>
    </source>
</evidence>
<evidence type="ECO:0000313" key="11">
    <source>
        <dbReference type="EMBL" id="MBP3963237.1"/>
    </source>
</evidence>
<evidence type="ECO:0000256" key="4">
    <source>
        <dbReference type="ARBA" id="ARBA00022729"/>
    </source>
</evidence>
<evidence type="ECO:0000256" key="5">
    <source>
        <dbReference type="ARBA" id="ARBA00023136"/>
    </source>
</evidence>
<dbReference type="InterPro" id="IPR046953">
    <property type="entry name" value="Spore_GerAC-like_C"/>
</dbReference>
<comment type="similarity">
    <text evidence="2">Belongs to the GerABKC lipoprotein family.</text>
</comment>
<evidence type="ECO:0000259" key="9">
    <source>
        <dbReference type="Pfam" id="PF05504"/>
    </source>
</evidence>
<organism evidence="11 12">
    <name type="scientific">Paenibacillus lignilyticus</name>
    <dbReference type="NCBI Taxonomy" id="1172615"/>
    <lineage>
        <taxon>Bacteria</taxon>
        <taxon>Bacillati</taxon>
        <taxon>Bacillota</taxon>
        <taxon>Bacilli</taxon>
        <taxon>Bacillales</taxon>
        <taxon>Paenibacillaceae</taxon>
        <taxon>Paenibacillus</taxon>
    </lineage>
</organism>
<keyword evidence="12" id="KW-1185">Reference proteome</keyword>
<feature type="domain" description="Spore germination protein N-terminal" evidence="10">
    <location>
        <begin position="23"/>
        <end position="197"/>
    </location>
</feature>
<keyword evidence="4 8" id="KW-0732">Signal</keyword>
<keyword evidence="5" id="KW-0472">Membrane</keyword>
<dbReference type="InterPro" id="IPR038501">
    <property type="entry name" value="Spore_GerAC_C_sf"/>
</dbReference>
<evidence type="ECO:0000256" key="8">
    <source>
        <dbReference type="SAM" id="SignalP"/>
    </source>
</evidence>
<evidence type="ECO:0000256" key="2">
    <source>
        <dbReference type="ARBA" id="ARBA00007886"/>
    </source>
</evidence>
<keyword evidence="6" id="KW-0564">Palmitate</keyword>
<name>A0ABS5CBZ5_9BACL</name>
<feature type="chain" id="PRO_5046307470" evidence="8">
    <location>
        <begin position="23"/>
        <end position="385"/>
    </location>
</feature>
<accession>A0ABS5CBZ5</accession>
<keyword evidence="3" id="KW-0309">Germination</keyword>
<dbReference type="Gene3D" id="6.20.190.10">
    <property type="entry name" value="Nutrient germinant receptor protein C, domain 1"/>
    <property type="match status" value="1"/>
</dbReference>
<feature type="signal peptide" evidence="8">
    <location>
        <begin position="1"/>
        <end position="22"/>
    </location>
</feature>
<proteinExistence type="inferred from homology"/>
<sequence length="385" mass="42960">MSRLIRYLGIVSMLLMSLPGCTDFVEPNQLAYILGTAVDHAEDGEIEISNQIVIPSQLKGSGQGGESGSEDNYLVVSAKGKDVFDATQKIQSKISRRLMTSHRILIAIGEEYFRKQEVSKLFDKLGRDPANNLRDTILLVRGSSAKDFLMLQHPMEYNSSVAAGKELHINGLKGFTSRELVIESLSEGTRPVLPFLQIQEVKYNSKSKKPIASVAGFAVMDKQLKIKGFLNATESSQAIWMIGKGNYGGITIPWKKDEGVVSFRLTHQSRRVHAGNDPTHVVLTVAGQAYLLENTTSLDMSDSVNMIATQKYLNEYIQNEMQLTMNKIQQWGPDVFGIGEYLHRKHPIWWKTQKADWDANFKNIEVKVKATIQLRSTGVTGAQLK</sequence>
<feature type="domain" description="Spore germination GerAC-like C-terminal" evidence="9">
    <location>
        <begin position="216"/>
        <end position="378"/>
    </location>
</feature>
<dbReference type="Pfam" id="PF25198">
    <property type="entry name" value="Spore_GerAC_N"/>
    <property type="match status" value="1"/>
</dbReference>
<dbReference type="InterPro" id="IPR008844">
    <property type="entry name" value="Spore_GerAC-like"/>
</dbReference>
<dbReference type="Proteomes" id="UP000673394">
    <property type="component" value="Unassembled WGS sequence"/>
</dbReference>
<dbReference type="EMBL" id="JAGKSP010000003">
    <property type="protein sequence ID" value="MBP3963237.1"/>
    <property type="molecule type" value="Genomic_DNA"/>
</dbReference>
<comment type="caution">
    <text evidence="11">The sequence shown here is derived from an EMBL/GenBank/DDBJ whole genome shotgun (WGS) entry which is preliminary data.</text>
</comment>
<dbReference type="PANTHER" id="PTHR35789:SF1">
    <property type="entry name" value="SPORE GERMINATION PROTEIN B3"/>
    <property type="match status" value="1"/>
</dbReference>
<evidence type="ECO:0000256" key="3">
    <source>
        <dbReference type="ARBA" id="ARBA00022544"/>
    </source>
</evidence>